<feature type="transmembrane region" description="Helical" evidence="1">
    <location>
        <begin position="12"/>
        <end position="36"/>
    </location>
</feature>
<sequence length="151" mass="16629">MPSRLVPLTVHSAALAAARFLAWILDLAALLVLGYTVRRWSELGASTAAGFVGAAIAILNDSWEVASRFDPADHFPTLRAARTAMHDLISLAICLGGVMILLFTEASNTNRESDDWKLKRRYLTMDQAFLATISYVSKPVPLCRLGWVHLF</sequence>
<protein>
    <submittedName>
        <fullName evidence="2">Uncharacterized protein</fullName>
    </submittedName>
</protein>
<dbReference type="OrthoDB" id="4940254at2759"/>
<evidence type="ECO:0000313" key="3">
    <source>
        <dbReference type="Proteomes" id="UP000749293"/>
    </source>
</evidence>
<dbReference type="EMBL" id="JAANYQ010000027">
    <property type="protein sequence ID" value="KAF4119390.1"/>
    <property type="molecule type" value="Genomic_DNA"/>
</dbReference>
<keyword evidence="1" id="KW-0812">Transmembrane</keyword>
<comment type="caution">
    <text evidence="2">The sequence shown here is derived from an EMBL/GenBank/DDBJ whole genome shotgun (WGS) entry which is preliminary data.</text>
</comment>
<dbReference type="Proteomes" id="UP000749293">
    <property type="component" value="Unassembled WGS sequence"/>
</dbReference>
<dbReference type="RefSeq" id="XP_035318042.1">
    <property type="nucleotide sequence ID" value="XM_035466883.1"/>
</dbReference>
<dbReference type="AlphaFoldDB" id="A0A9P5D105"/>
<keyword evidence="1" id="KW-0472">Membrane</keyword>
<feature type="transmembrane region" description="Helical" evidence="1">
    <location>
        <begin position="43"/>
        <end position="63"/>
    </location>
</feature>
<accession>A0A9P5D105</accession>
<evidence type="ECO:0000313" key="2">
    <source>
        <dbReference type="EMBL" id="KAF4119390.1"/>
    </source>
</evidence>
<keyword evidence="1" id="KW-1133">Transmembrane helix</keyword>
<feature type="transmembrane region" description="Helical" evidence="1">
    <location>
        <begin position="83"/>
        <end position="103"/>
    </location>
</feature>
<gene>
    <name evidence="2" type="ORF">GMORB2_4909</name>
</gene>
<organism evidence="2 3">
    <name type="scientific">Geosmithia morbida</name>
    <dbReference type="NCBI Taxonomy" id="1094350"/>
    <lineage>
        <taxon>Eukaryota</taxon>
        <taxon>Fungi</taxon>
        <taxon>Dikarya</taxon>
        <taxon>Ascomycota</taxon>
        <taxon>Pezizomycotina</taxon>
        <taxon>Sordariomycetes</taxon>
        <taxon>Hypocreomycetidae</taxon>
        <taxon>Hypocreales</taxon>
        <taxon>Bionectriaceae</taxon>
        <taxon>Geosmithia</taxon>
    </lineage>
</organism>
<reference evidence="2" key="1">
    <citation type="submission" date="2020-03" db="EMBL/GenBank/DDBJ databases">
        <title>Site-based positive gene gene selection in Geosmithia morbida across the United States reveals a broad range of putative effectors and factors for local host and environmental adapation.</title>
        <authorList>
            <person name="Onufrak A."/>
            <person name="Murdoch R.W."/>
            <person name="Gazis R."/>
            <person name="Huff M."/>
            <person name="Staton M."/>
            <person name="Klingeman W."/>
            <person name="Hadziabdic D."/>
        </authorList>
    </citation>
    <scope>NUCLEOTIDE SEQUENCE</scope>
    <source>
        <strain evidence="2">1262</strain>
    </source>
</reference>
<proteinExistence type="predicted"/>
<dbReference type="GeneID" id="55971137"/>
<keyword evidence="3" id="KW-1185">Reference proteome</keyword>
<name>A0A9P5D105_9HYPO</name>
<evidence type="ECO:0000256" key="1">
    <source>
        <dbReference type="SAM" id="Phobius"/>
    </source>
</evidence>